<dbReference type="OMA" id="HETIRID"/>
<dbReference type="AlphaFoldDB" id="A0A200Q506"/>
<dbReference type="Proteomes" id="UP000195402">
    <property type="component" value="Unassembled WGS sequence"/>
</dbReference>
<dbReference type="OrthoDB" id="1938625at2759"/>
<dbReference type="STRING" id="56857.A0A200Q506"/>
<keyword evidence="2" id="KW-0269">Exonuclease</keyword>
<reference evidence="2 3" key="1">
    <citation type="journal article" date="2017" name="Mol. Plant">
        <title>The Genome of Medicinal Plant Macleaya cordata Provides New Insights into Benzylisoquinoline Alkaloids Metabolism.</title>
        <authorList>
            <person name="Liu X."/>
            <person name="Liu Y."/>
            <person name="Huang P."/>
            <person name="Ma Y."/>
            <person name="Qing Z."/>
            <person name="Tang Q."/>
            <person name="Cao H."/>
            <person name="Cheng P."/>
            <person name="Zheng Y."/>
            <person name="Yuan Z."/>
            <person name="Zhou Y."/>
            <person name="Liu J."/>
            <person name="Tang Z."/>
            <person name="Zhuo Y."/>
            <person name="Zhang Y."/>
            <person name="Yu L."/>
            <person name="Huang J."/>
            <person name="Yang P."/>
            <person name="Peng Q."/>
            <person name="Zhang J."/>
            <person name="Jiang W."/>
            <person name="Zhang Z."/>
            <person name="Lin K."/>
            <person name="Ro D.K."/>
            <person name="Chen X."/>
            <person name="Xiong X."/>
            <person name="Shang Y."/>
            <person name="Huang S."/>
            <person name="Zeng J."/>
        </authorList>
    </citation>
    <scope>NUCLEOTIDE SEQUENCE [LARGE SCALE GENOMIC DNA]</scope>
    <source>
        <strain evidence="3">cv. BLH2017</strain>
        <tissue evidence="2">Root</tissue>
    </source>
</reference>
<dbReference type="InterPro" id="IPR036691">
    <property type="entry name" value="Endo/exonu/phosph_ase_sf"/>
</dbReference>
<keyword evidence="2" id="KW-0540">Nuclease</keyword>
<feature type="domain" description="Reverse transcriptase zinc-binding" evidence="1">
    <location>
        <begin position="721"/>
        <end position="805"/>
    </location>
</feature>
<sequence length="860" mass="99558">MHVSAVNKDFIRRNVHYSWNFLDNDDSGTLGRIWVLWDPTLVNISLLFSSSQVITVMANLSNGSTFILSFIYGSNSLQERRDLWNYITSFAATNNTPWLLMGDFNSILHSNEKSGGDIVRPHHFSDFQDCVREAHLFDCPYLGCFFTWSNNQIVQGRISSKLDRALINFNWLNVFPDSKADFLTSGISDHSPCIFTIFPDHRGGPKPFRFFNCWAEEPDFLDLVKSAWEVRIRGTPMFRLVSKLKVLKDKLIVWKRDRFCNYSTQVQQAKSQMESLQRALQATPHCPILAANERQVVHVYASKYRKEGSMLHQKAKIKWMDQKDNNNTFFHNSIKERRSRNKILVLYDSAGTRLDIETDIATECVNYFTNIFGTDFDTDLDSSLFQQFHFNCSIQDDEAAKLIEPSLASVLRSFAACTGLVANTTKSMIFTAAIDDLTVETMRNLLEFSVGNLPVRYLGIPLLSSRLSYSDCLPLIDHVTCRIKSWKARILSYAGRLLLIKAVLSGMLIHWTTCFVLPKKVFHELTCIFRSFLWDGVDLKLKRPCISWDSICHPYSEGGLGIRNLQIANTATNLRHIWDIVSGKDTLWVAWVNKNLIKSRDFWTLNTPNEASWCWRRILEHRPIARNMIISCVGDGSKIRFWHDNWHPLGILLRRFPLALRFDSILHKEALVQACISDGEWAVPDHLVLNLGEIYNDLHAVPIDYLEEDRTVWAPAADGVYSLKDTYNSIRSFRPSNRWHKLVFFKHNIPRHSFISWVSLHRGLKTKSKLISWGIEVDPLCSFCRNSVEDDFHLIFGCCFSQFIWRYMLRCIGFTKGALQDWDFELSLCVNHFLGDSLAHSLYRLVFNAYIYHIWYEQNK</sequence>
<comment type="caution">
    <text evidence="2">The sequence shown here is derived from an EMBL/GenBank/DDBJ whole genome shotgun (WGS) entry which is preliminary data.</text>
</comment>
<dbReference type="PANTHER" id="PTHR33116:SF66">
    <property type="entry name" value="REVERSE TRANSCRIPTASE ZINC-BINDING DOMAIN-CONTAINING PROTEIN"/>
    <property type="match status" value="1"/>
</dbReference>
<dbReference type="SUPFAM" id="SSF56219">
    <property type="entry name" value="DNase I-like"/>
    <property type="match status" value="1"/>
</dbReference>
<keyword evidence="2" id="KW-0255">Endonuclease</keyword>
<proteinExistence type="predicted"/>
<name>A0A200Q506_MACCD</name>
<dbReference type="PANTHER" id="PTHR33116">
    <property type="entry name" value="REVERSE TRANSCRIPTASE ZINC-BINDING DOMAIN-CONTAINING PROTEIN-RELATED-RELATED"/>
    <property type="match status" value="1"/>
</dbReference>
<dbReference type="Pfam" id="PF13966">
    <property type="entry name" value="zf-RVT"/>
    <property type="match status" value="1"/>
</dbReference>
<accession>A0A200Q506</accession>
<dbReference type="GO" id="GO:0004527">
    <property type="term" value="F:exonuclease activity"/>
    <property type="evidence" value="ECO:0007669"/>
    <property type="project" value="UniProtKB-KW"/>
</dbReference>
<keyword evidence="2" id="KW-0378">Hydrolase</keyword>
<dbReference type="InParanoid" id="A0A200Q506"/>
<evidence type="ECO:0000313" key="2">
    <source>
        <dbReference type="EMBL" id="OVA05573.1"/>
    </source>
</evidence>
<protein>
    <submittedName>
        <fullName evidence="2">Endonuclease/exonuclease/phosphatase</fullName>
    </submittedName>
</protein>
<dbReference type="GO" id="GO:0004519">
    <property type="term" value="F:endonuclease activity"/>
    <property type="evidence" value="ECO:0007669"/>
    <property type="project" value="UniProtKB-KW"/>
</dbReference>
<evidence type="ECO:0000259" key="1">
    <source>
        <dbReference type="Pfam" id="PF13966"/>
    </source>
</evidence>
<dbReference type="InterPro" id="IPR026960">
    <property type="entry name" value="RVT-Znf"/>
</dbReference>
<keyword evidence="3" id="KW-1185">Reference proteome</keyword>
<evidence type="ECO:0000313" key="3">
    <source>
        <dbReference type="Proteomes" id="UP000195402"/>
    </source>
</evidence>
<dbReference type="Gene3D" id="3.60.10.10">
    <property type="entry name" value="Endonuclease/exonuclease/phosphatase"/>
    <property type="match status" value="1"/>
</dbReference>
<organism evidence="2 3">
    <name type="scientific">Macleaya cordata</name>
    <name type="common">Five-seeded plume-poppy</name>
    <name type="synonym">Bocconia cordata</name>
    <dbReference type="NCBI Taxonomy" id="56857"/>
    <lineage>
        <taxon>Eukaryota</taxon>
        <taxon>Viridiplantae</taxon>
        <taxon>Streptophyta</taxon>
        <taxon>Embryophyta</taxon>
        <taxon>Tracheophyta</taxon>
        <taxon>Spermatophyta</taxon>
        <taxon>Magnoliopsida</taxon>
        <taxon>Ranunculales</taxon>
        <taxon>Papaveraceae</taxon>
        <taxon>Papaveroideae</taxon>
        <taxon>Macleaya</taxon>
    </lineage>
</organism>
<gene>
    <name evidence="2" type="ORF">BVC80_7593g4</name>
</gene>
<dbReference type="EMBL" id="MVGT01003108">
    <property type="protein sequence ID" value="OVA05573.1"/>
    <property type="molecule type" value="Genomic_DNA"/>
</dbReference>